<dbReference type="InterPro" id="IPR007278">
    <property type="entry name" value="DUF397"/>
</dbReference>
<protein>
    <submittedName>
        <fullName evidence="2">DUF397 domain-containing protein</fullName>
    </submittedName>
</protein>
<comment type="caution">
    <text evidence="2">The sequence shown here is derived from an EMBL/GenBank/DDBJ whole genome shotgun (WGS) entry which is preliminary data.</text>
</comment>
<accession>A0ABW7R4P8</accession>
<evidence type="ECO:0000313" key="2">
    <source>
        <dbReference type="EMBL" id="MFH8583005.1"/>
    </source>
</evidence>
<dbReference type="RefSeq" id="WP_397670643.1">
    <property type="nucleotide sequence ID" value="NZ_JBIRGH010000001.1"/>
</dbReference>
<name>A0ABW7R4P8_9ACTN</name>
<keyword evidence="3" id="KW-1185">Reference proteome</keyword>
<proteinExistence type="predicted"/>
<dbReference type="EMBL" id="JBIRGH010000001">
    <property type="protein sequence ID" value="MFH8583005.1"/>
    <property type="molecule type" value="Genomic_DNA"/>
</dbReference>
<dbReference type="Pfam" id="PF04149">
    <property type="entry name" value="DUF397"/>
    <property type="match status" value="1"/>
</dbReference>
<evidence type="ECO:0000259" key="1">
    <source>
        <dbReference type="Pfam" id="PF04149"/>
    </source>
</evidence>
<sequence>MVTPIPQHRWVKSSYSNQDGGNCVEWSPASVATAGAVPVRDSKHPDGPALRFGPGVWAAFVSVVRRDGFAGV</sequence>
<organism evidence="2 3">
    <name type="scientific">Streptomyces celluloflavus</name>
    <dbReference type="NCBI Taxonomy" id="58344"/>
    <lineage>
        <taxon>Bacteria</taxon>
        <taxon>Bacillati</taxon>
        <taxon>Actinomycetota</taxon>
        <taxon>Actinomycetes</taxon>
        <taxon>Kitasatosporales</taxon>
        <taxon>Streptomycetaceae</taxon>
        <taxon>Streptomyces</taxon>
    </lineage>
</organism>
<gene>
    <name evidence="2" type="ORF">ACH4GP_01235</name>
</gene>
<dbReference type="Proteomes" id="UP001610990">
    <property type="component" value="Unassembled WGS sequence"/>
</dbReference>
<evidence type="ECO:0000313" key="3">
    <source>
        <dbReference type="Proteomes" id="UP001610990"/>
    </source>
</evidence>
<feature type="domain" description="DUF397" evidence="1">
    <location>
        <begin position="9"/>
        <end position="65"/>
    </location>
</feature>
<reference evidence="2 3" key="1">
    <citation type="submission" date="2024-10" db="EMBL/GenBank/DDBJ databases">
        <title>The Natural Products Discovery Center: Release of the First 8490 Sequenced Strains for Exploring Actinobacteria Biosynthetic Diversity.</title>
        <authorList>
            <person name="Kalkreuter E."/>
            <person name="Kautsar S.A."/>
            <person name="Yang D."/>
            <person name="Bader C.D."/>
            <person name="Teijaro C.N."/>
            <person name="Fluegel L."/>
            <person name="Davis C.M."/>
            <person name="Simpson J.R."/>
            <person name="Lauterbach L."/>
            <person name="Steele A.D."/>
            <person name="Gui C."/>
            <person name="Meng S."/>
            <person name="Li G."/>
            <person name="Viehrig K."/>
            <person name="Ye F."/>
            <person name="Su P."/>
            <person name="Kiefer A.F."/>
            <person name="Nichols A."/>
            <person name="Cepeda A.J."/>
            <person name="Yan W."/>
            <person name="Fan B."/>
            <person name="Jiang Y."/>
            <person name="Adhikari A."/>
            <person name="Zheng C.-J."/>
            <person name="Schuster L."/>
            <person name="Cowan T.M."/>
            <person name="Smanski M.J."/>
            <person name="Chevrette M.G."/>
            <person name="De Carvalho L.P.S."/>
            <person name="Shen B."/>
        </authorList>
    </citation>
    <scope>NUCLEOTIDE SEQUENCE [LARGE SCALE GENOMIC DNA]</scope>
    <source>
        <strain evidence="2 3">NPDC018013</strain>
    </source>
</reference>